<evidence type="ECO:0000256" key="1">
    <source>
        <dbReference type="SAM" id="SignalP"/>
    </source>
</evidence>
<feature type="signal peptide" evidence="1">
    <location>
        <begin position="1"/>
        <end position="21"/>
    </location>
</feature>
<evidence type="ECO:0000313" key="3">
    <source>
        <dbReference type="Proteomes" id="UP001601444"/>
    </source>
</evidence>
<evidence type="ECO:0000313" key="2">
    <source>
        <dbReference type="EMBL" id="MFF0546666.1"/>
    </source>
</evidence>
<keyword evidence="1" id="KW-0732">Signal</keyword>
<proteinExistence type="predicted"/>
<dbReference type="EMBL" id="JBIAMX010000024">
    <property type="protein sequence ID" value="MFF0546666.1"/>
    <property type="molecule type" value="Genomic_DNA"/>
</dbReference>
<organism evidence="2 3">
    <name type="scientific">Nocardia thailandica</name>
    <dbReference type="NCBI Taxonomy" id="257275"/>
    <lineage>
        <taxon>Bacteria</taxon>
        <taxon>Bacillati</taxon>
        <taxon>Actinomycetota</taxon>
        <taxon>Actinomycetes</taxon>
        <taxon>Mycobacteriales</taxon>
        <taxon>Nocardiaceae</taxon>
        <taxon>Nocardia</taxon>
    </lineage>
</organism>
<comment type="caution">
    <text evidence="2">The sequence shown here is derived from an EMBL/GenBank/DDBJ whole genome shotgun (WGS) entry which is preliminary data.</text>
</comment>
<protein>
    <recommendedName>
        <fullName evidence="4">Acid stress chaperone HdeA</fullName>
    </recommendedName>
</protein>
<reference evidence="2 3" key="1">
    <citation type="submission" date="2024-10" db="EMBL/GenBank/DDBJ databases">
        <title>The Natural Products Discovery Center: Release of the First 8490 Sequenced Strains for Exploring Actinobacteria Biosynthetic Diversity.</title>
        <authorList>
            <person name="Kalkreuter E."/>
            <person name="Kautsar S.A."/>
            <person name="Yang D."/>
            <person name="Bader C.D."/>
            <person name="Teijaro C.N."/>
            <person name="Fluegel L."/>
            <person name="Davis C.M."/>
            <person name="Simpson J.R."/>
            <person name="Lauterbach L."/>
            <person name="Steele A.D."/>
            <person name="Gui C."/>
            <person name="Meng S."/>
            <person name="Li G."/>
            <person name="Viehrig K."/>
            <person name="Ye F."/>
            <person name="Su P."/>
            <person name="Kiefer A.F."/>
            <person name="Nichols A."/>
            <person name="Cepeda A.J."/>
            <person name="Yan W."/>
            <person name="Fan B."/>
            <person name="Jiang Y."/>
            <person name="Adhikari A."/>
            <person name="Zheng C.-J."/>
            <person name="Schuster L."/>
            <person name="Cowan T.M."/>
            <person name="Smanski M.J."/>
            <person name="Chevrette M.G."/>
            <person name="De Carvalho L.P.S."/>
            <person name="Shen B."/>
        </authorList>
    </citation>
    <scope>NUCLEOTIDE SEQUENCE [LARGE SCALE GENOMIC DNA]</scope>
    <source>
        <strain evidence="2 3">NPDC004045</strain>
    </source>
</reference>
<name>A0ABW6PW57_9NOCA</name>
<keyword evidence="3" id="KW-1185">Reference proteome</keyword>
<accession>A0ABW6PW57</accession>
<dbReference type="PROSITE" id="PS51257">
    <property type="entry name" value="PROKAR_LIPOPROTEIN"/>
    <property type="match status" value="1"/>
</dbReference>
<dbReference type="RefSeq" id="WP_043650779.1">
    <property type="nucleotide sequence ID" value="NZ_JBIAMX010000024.1"/>
</dbReference>
<gene>
    <name evidence="2" type="ORF">ACFYTF_27890</name>
</gene>
<evidence type="ECO:0008006" key="4">
    <source>
        <dbReference type="Google" id="ProtNLM"/>
    </source>
</evidence>
<dbReference type="Proteomes" id="UP001601444">
    <property type="component" value="Unassembled WGS sequence"/>
</dbReference>
<sequence length="105" mass="10982">MKARTKVAAVLAAVAMAALSAACSDIEKAVNKGGDTRCSEYTAQDSSERHTTVTKYLEQERGKDAGVDQNTVDLAAAAIDLMCSAQANPDTPIRDADLTGILVPK</sequence>
<feature type="chain" id="PRO_5046480719" description="Acid stress chaperone HdeA" evidence="1">
    <location>
        <begin position="22"/>
        <end position="105"/>
    </location>
</feature>